<feature type="coiled-coil region" evidence="5">
    <location>
        <begin position="23"/>
        <end position="86"/>
    </location>
</feature>
<name>A0A9D2M9X9_9FIRM</name>
<dbReference type="GO" id="GO:0046933">
    <property type="term" value="F:proton-transporting ATP synthase activity, rotational mechanism"/>
    <property type="evidence" value="ECO:0007669"/>
    <property type="project" value="UniProtKB-UniRule"/>
</dbReference>
<dbReference type="InterPro" id="IPR038495">
    <property type="entry name" value="ATPase_E_C"/>
</dbReference>
<dbReference type="GO" id="GO:0005524">
    <property type="term" value="F:ATP binding"/>
    <property type="evidence" value="ECO:0007669"/>
    <property type="project" value="UniProtKB-UniRule"/>
</dbReference>
<comment type="function">
    <text evidence="4">Produces ATP from ADP in the presence of a proton gradient across the membrane.</text>
</comment>
<dbReference type="AlphaFoldDB" id="A0A9D2M9X9"/>
<evidence type="ECO:0000313" key="7">
    <source>
        <dbReference type="Proteomes" id="UP000824208"/>
    </source>
</evidence>
<proteinExistence type="inferred from homology"/>
<gene>
    <name evidence="4" type="primary">atpE</name>
    <name evidence="6" type="ORF">H9714_02910</name>
</gene>
<reference evidence="6" key="1">
    <citation type="journal article" date="2021" name="PeerJ">
        <title>Extensive microbial diversity within the chicken gut microbiome revealed by metagenomics and culture.</title>
        <authorList>
            <person name="Gilroy R."/>
            <person name="Ravi A."/>
            <person name="Getino M."/>
            <person name="Pursley I."/>
            <person name="Horton D.L."/>
            <person name="Alikhan N.F."/>
            <person name="Baker D."/>
            <person name="Gharbi K."/>
            <person name="Hall N."/>
            <person name="Watson M."/>
            <person name="Adriaenssens E.M."/>
            <person name="Foster-Nyarko E."/>
            <person name="Jarju S."/>
            <person name="Secka A."/>
            <person name="Antonio M."/>
            <person name="Oren A."/>
            <person name="Chaudhuri R.R."/>
            <person name="La Ragione R."/>
            <person name="Hildebrand F."/>
            <person name="Pallen M.J."/>
        </authorList>
    </citation>
    <scope>NUCLEOTIDE SEQUENCE</scope>
    <source>
        <strain evidence="6">CHK189-11263</strain>
    </source>
</reference>
<dbReference type="GO" id="GO:0033178">
    <property type="term" value="C:proton-transporting two-sector ATPase complex, catalytic domain"/>
    <property type="evidence" value="ECO:0007669"/>
    <property type="project" value="InterPro"/>
</dbReference>
<keyword evidence="5" id="KW-0175">Coiled coil</keyword>
<dbReference type="InterPro" id="IPR002842">
    <property type="entry name" value="ATPase_V1_Esu"/>
</dbReference>
<sequence length="199" mass="22166">MNGIEKLIQQIDADAKTEIDAIQAQAQAEAAELTAQYAQQAEREKQEILARGRKAAAEREERLVGVAQLEARKQLLEVKQEMLEKAFEQALQDLLNLPEKDYVELLSKLIAQAAQSGREEVIFSQKDRPRYGKAAVTQANERLGEKGHLTLSAQTRPIQGGFILSDGEVEVNGTFDTLVRLQRRELDGPVGKVLFQDQA</sequence>
<protein>
    <recommendedName>
        <fullName evidence="4">V-type proton ATPase subunit E</fullName>
    </recommendedName>
    <alternativeName>
        <fullName evidence="4">V-ATPase subunit E</fullName>
    </alternativeName>
</protein>
<dbReference type="GO" id="GO:0042777">
    <property type="term" value="P:proton motive force-driven plasma membrane ATP synthesis"/>
    <property type="evidence" value="ECO:0007669"/>
    <property type="project" value="UniProtKB-UniRule"/>
</dbReference>
<accession>A0A9D2M9X9</accession>
<comment type="caution">
    <text evidence="6">The sequence shown here is derived from an EMBL/GenBank/DDBJ whole genome shotgun (WGS) entry which is preliminary data.</text>
</comment>
<dbReference type="GO" id="GO:0046961">
    <property type="term" value="F:proton-transporting ATPase activity, rotational mechanism"/>
    <property type="evidence" value="ECO:0007669"/>
    <property type="project" value="InterPro"/>
</dbReference>
<evidence type="ECO:0000256" key="4">
    <source>
        <dbReference type="HAMAP-Rule" id="MF_00311"/>
    </source>
</evidence>
<dbReference type="Proteomes" id="UP000824208">
    <property type="component" value="Unassembled WGS sequence"/>
</dbReference>
<keyword evidence="4" id="KW-0375">Hydrogen ion transport</keyword>
<comment type="similarity">
    <text evidence="1 4">Belongs to the V-ATPase E subunit family.</text>
</comment>
<dbReference type="Pfam" id="PF01991">
    <property type="entry name" value="vATP-synt_E"/>
    <property type="match status" value="1"/>
</dbReference>
<dbReference type="Gene3D" id="3.30.2320.30">
    <property type="entry name" value="ATP synthase, E subunit, C-terminal"/>
    <property type="match status" value="1"/>
</dbReference>
<evidence type="ECO:0000256" key="2">
    <source>
        <dbReference type="ARBA" id="ARBA00022448"/>
    </source>
</evidence>
<dbReference type="SUPFAM" id="SSF160527">
    <property type="entry name" value="V-type ATPase subunit E-like"/>
    <property type="match status" value="1"/>
</dbReference>
<organism evidence="6 7">
    <name type="scientific">Candidatus Flavonifractor intestinipullorum</name>
    <dbReference type="NCBI Taxonomy" id="2838587"/>
    <lineage>
        <taxon>Bacteria</taxon>
        <taxon>Bacillati</taxon>
        <taxon>Bacillota</taxon>
        <taxon>Clostridia</taxon>
        <taxon>Eubacteriales</taxon>
        <taxon>Oscillospiraceae</taxon>
        <taxon>Flavonifractor</taxon>
    </lineage>
</organism>
<evidence type="ECO:0000256" key="1">
    <source>
        <dbReference type="ARBA" id="ARBA00005901"/>
    </source>
</evidence>
<keyword evidence="3 4" id="KW-0406">Ion transport</keyword>
<evidence type="ECO:0000256" key="5">
    <source>
        <dbReference type="SAM" id="Coils"/>
    </source>
</evidence>
<evidence type="ECO:0000256" key="3">
    <source>
        <dbReference type="ARBA" id="ARBA00023065"/>
    </source>
</evidence>
<evidence type="ECO:0000313" key="6">
    <source>
        <dbReference type="EMBL" id="HJB56482.1"/>
    </source>
</evidence>
<keyword evidence="2 4" id="KW-0813">Transport</keyword>
<keyword evidence="4" id="KW-0066">ATP synthesis</keyword>
<dbReference type="HAMAP" id="MF_00311">
    <property type="entry name" value="ATP_synth_E_arch"/>
    <property type="match status" value="1"/>
</dbReference>
<dbReference type="EMBL" id="DWYC01000034">
    <property type="protein sequence ID" value="HJB56482.1"/>
    <property type="molecule type" value="Genomic_DNA"/>
</dbReference>
<reference evidence="6" key="2">
    <citation type="submission" date="2021-04" db="EMBL/GenBank/DDBJ databases">
        <authorList>
            <person name="Gilroy R."/>
        </authorList>
    </citation>
    <scope>NUCLEOTIDE SEQUENCE</scope>
    <source>
        <strain evidence="6">CHK189-11263</strain>
    </source>
</reference>